<keyword evidence="3 9" id="KW-0158">Chromosome</keyword>
<dbReference type="AlphaFoldDB" id="S8DHR1"/>
<keyword evidence="9" id="KW-0995">Kinetochore</keyword>
<keyword evidence="8 9" id="KW-0137">Centromere</keyword>
<evidence type="ECO:0000313" key="11">
    <source>
        <dbReference type="EMBL" id="EPS58872.1"/>
    </source>
</evidence>
<dbReference type="GO" id="GO:0005634">
    <property type="term" value="C:nucleus"/>
    <property type="evidence" value="ECO:0007669"/>
    <property type="project" value="UniProtKB-SubCell"/>
</dbReference>
<dbReference type="FunFam" id="3.30.457.50:FF:000001">
    <property type="entry name" value="Probable kinetochore protein spc25"/>
    <property type="match status" value="1"/>
</dbReference>
<gene>
    <name evidence="11" type="ORF">M569_15940</name>
</gene>
<keyword evidence="6" id="KW-0175">Coiled coil</keyword>
<evidence type="ECO:0000256" key="1">
    <source>
        <dbReference type="ARBA" id="ARBA00004584"/>
    </source>
</evidence>
<keyword evidence="9" id="KW-0539">Nucleus</keyword>
<evidence type="ECO:0000313" key="12">
    <source>
        <dbReference type="Proteomes" id="UP000015453"/>
    </source>
</evidence>
<dbReference type="PANTHER" id="PTHR14281:SF0">
    <property type="entry name" value="KINETOCHORE PROTEIN SPC25"/>
    <property type="match status" value="1"/>
</dbReference>
<evidence type="ECO:0000259" key="10">
    <source>
        <dbReference type="Pfam" id="PF08234"/>
    </source>
</evidence>
<evidence type="ECO:0000256" key="3">
    <source>
        <dbReference type="ARBA" id="ARBA00022454"/>
    </source>
</evidence>
<keyword evidence="5 9" id="KW-0498">Mitosis</keyword>
<dbReference type="Gene3D" id="3.30.457.50">
    <property type="entry name" value="Chromosome segregation protein Spc25"/>
    <property type="match status" value="1"/>
</dbReference>
<keyword evidence="4 9" id="KW-0132">Cell division</keyword>
<feature type="non-terminal residue" evidence="11">
    <location>
        <position position="72"/>
    </location>
</feature>
<evidence type="ECO:0000256" key="8">
    <source>
        <dbReference type="ARBA" id="ARBA00023328"/>
    </source>
</evidence>
<dbReference type="GO" id="GO:0051301">
    <property type="term" value="P:cell division"/>
    <property type="evidence" value="ECO:0007669"/>
    <property type="project" value="UniProtKB-UniRule"/>
</dbReference>
<comment type="similarity">
    <text evidence="2 9">Belongs to the SPC25 family.</text>
</comment>
<proteinExistence type="inferred from homology"/>
<evidence type="ECO:0000256" key="7">
    <source>
        <dbReference type="ARBA" id="ARBA00023306"/>
    </source>
</evidence>
<keyword evidence="7 9" id="KW-0131">Cell cycle</keyword>
<evidence type="ECO:0000256" key="2">
    <source>
        <dbReference type="ARBA" id="ARBA00006379"/>
    </source>
</evidence>
<name>S8DHR1_9LAMI</name>
<comment type="subcellular location">
    <subcellularLocation>
        <location evidence="1">Chromosome</location>
        <location evidence="1">Centromere</location>
    </subcellularLocation>
    <subcellularLocation>
        <location evidence="9">Nucleus</location>
    </subcellularLocation>
    <subcellularLocation>
        <location evidence="9">Chromosome</location>
        <location evidence="9">Centromere</location>
        <location evidence="9">Kinetochore</location>
    </subcellularLocation>
</comment>
<dbReference type="InterPro" id="IPR045143">
    <property type="entry name" value="Spc25"/>
</dbReference>
<dbReference type="Pfam" id="PF08234">
    <property type="entry name" value="Spindle_Spc25"/>
    <property type="match status" value="1"/>
</dbReference>
<feature type="domain" description="Chromosome segregation protein Spc25 C-terminal" evidence="10">
    <location>
        <begin position="8"/>
        <end position="72"/>
    </location>
</feature>
<evidence type="ECO:0000256" key="6">
    <source>
        <dbReference type="ARBA" id="ARBA00023054"/>
    </source>
</evidence>
<evidence type="ECO:0000256" key="5">
    <source>
        <dbReference type="ARBA" id="ARBA00022776"/>
    </source>
</evidence>
<dbReference type="GO" id="GO:0007059">
    <property type="term" value="P:chromosome segregation"/>
    <property type="evidence" value="ECO:0007669"/>
    <property type="project" value="InterPro"/>
</dbReference>
<comment type="subunit">
    <text evidence="9">Component of the NDC80 complex.</text>
</comment>
<comment type="caution">
    <text evidence="11">The sequence shown here is derived from an EMBL/GenBank/DDBJ whole genome shotgun (WGS) entry which is preliminary data.</text>
</comment>
<dbReference type="Proteomes" id="UP000015453">
    <property type="component" value="Unassembled WGS sequence"/>
</dbReference>
<keyword evidence="12" id="KW-1185">Reference proteome</keyword>
<dbReference type="EMBL" id="AUSU01008833">
    <property type="protein sequence ID" value="EPS58872.1"/>
    <property type="molecule type" value="Genomic_DNA"/>
</dbReference>
<feature type="non-terminal residue" evidence="11">
    <location>
        <position position="1"/>
    </location>
</feature>
<organism evidence="11 12">
    <name type="scientific">Genlisea aurea</name>
    <dbReference type="NCBI Taxonomy" id="192259"/>
    <lineage>
        <taxon>Eukaryota</taxon>
        <taxon>Viridiplantae</taxon>
        <taxon>Streptophyta</taxon>
        <taxon>Embryophyta</taxon>
        <taxon>Tracheophyta</taxon>
        <taxon>Spermatophyta</taxon>
        <taxon>Magnoliopsida</taxon>
        <taxon>eudicotyledons</taxon>
        <taxon>Gunneridae</taxon>
        <taxon>Pentapetalae</taxon>
        <taxon>asterids</taxon>
        <taxon>lamiids</taxon>
        <taxon>Lamiales</taxon>
        <taxon>Lentibulariaceae</taxon>
        <taxon>Genlisea</taxon>
    </lineage>
</organism>
<protein>
    <recommendedName>
        <fullName evidence="9">Kinetochore protein SPC25</fullName>
    </recommendedName>
</protein>
<evidence type="ECO:0000256" key="4">
    <source>
        <dbReference type="ARBA" id="ARBA00022618"/>
    </source>
</evidence>
<dbReference type="OrthoDB" id="6353017at2759"/>
<dbReference type="CDD" id="cd23784">
    <property type="entry name" value="RWD_Spc25"/>
    <property type="match status" value="1"/>
</dbReference>
<comment type="function">
    <text evidence="9">Acts as a component of the essential kinetochore-associated NDC80 complex, which is required for chromosome segregation and spindle checkpoint activity.</text>
</comment>
<dbReference type="PANTHER" id="PTHR14281">
    <property type="entry name" value="KINETOCHORE PROTEIN SPC25-RELATED"/>
    <property type="match status" value="1"/>
</dbReference>
<dbReference type="GO" id="GO:0031262">
    <property type="term" value="C:Ndc80 complex"/>
    <property type="evidence" value="ECO:0007669"/>
    <property type="project" value="InterPro"/>
</dbReference>
<sequence>FFLLCVKGVKFIFTNMSPESPEKEYSFVMVMEENTYSLVDCNPWLNGTEELIHELRKSNELFKFVRTMRQKF</sequence>
<evidence type="ECO:0000256" key="9">
    <source>
        <dbReference type="RuleBase" id="RU367150"/>
    </source>
</evidence>
<reference evidence="11 12" key="1">
    <citation type="journal article" date="2013" name="BMC Genomics">
        <title>The miniature genome of a carnivorous plant Genlisea aurea contains a low number of genes and short non-coding sequences.</title>
        <authorList>
            <person name="Leushkin E.V."/>
            <person name="Sutormin R.A."/>
            <person name="Nabieva E.R."/>
            <person name="Penin A.A."/>
            <person name="Kondrashov A.S."/>
            <person name="Logacheva M.D."/>
        </authorList>
    </citation>
    <scope>NUCLEOTIDE SEQUENCE [LARGE SCALE GENOMIC DNA]</scope>
</reference>
<dbReference type="InterPro" id="IPR013255">
    <property type="entry name" value="Spc25_C"/>
</dbReference>
<accession>S8DHR1</accession>